<evidence type="ECO:0000313" key="3">
    <source>
        <dbReference type="Proteomes" id="UP000030748"/>
    </source>
</evidence>
<evidence type="ECO:0000259" key="1">
    <source>
        <dbReference type="Pfam" id="PF01248"/>
    </source>
</evidence>
<dbReference type="STRING" id="4155.A0A022QFI6"/>
<evidence type="ECO:0000313" key="2">
    <source>
        <dbReference type="EMBL" id="EYU27437.1"/>
    </source>
</evidence>
<dbReference type="InterPro" id="IPR029064">
    <property type="entry name" value="Ribosomal_eL30-like_sf"/>
</dbReference>
<reference evidence="2 3" key="1">
    <citation type="journal article" date="2013" name="Proc. Natl. Acad. Sci. U.S.A.">
        <title>Fine-scale variation in meiotic recombination in Mimulus inferred from population shotgun sequencing.</title>
        <authorList>
            <person name="Hellsten U."/>
            <person name="Wright K.M."/>
            <person name="Jenkins J."/>
            <person name="Shu S."/>
            <person name="Yuan Y."/>
            <person name="Wessler S.R."/>
            <person name="Schmutz J."/>
            <person name="Willis J.H."/>
            <person name="Rokhsar D.S."/>
        </authorList>
    </citation>
    <scope>NUCLEOTIDE SEQUENCE [LARGE SCALE GENOMIC DNA]</scope>
    <source>
        <strain evidence="3">cv. DUN x IM62</strain>
    </source>
</reference>
<dbReference type="EMBL" id="KI631456">
    <property type="protein sequence ID" value="EYU27437.1"/>
    <property type="molecule type" value="Genomic_DNA"/>
</dbReference>
<dbReference type="AlphaFoldDB" id="A0A022QFI6"/>
<proteinExistence type="predicted"/>
<dbReference type="Proteomes" id="UP000030748">
    <property type="component" value="Unassembled WGS sequence"/>
</dbReference>
<organism evidence="2 3">
    <name type="scientific">Erythranthe guttata</name>
    <name type="common">Yellow monkey flower</name>
    <name type="synonym">Mimulus guttatus</name>
    <dbReference type="NCBI Taxonomy" id="4155"/>
    <lineage>
        <taxon>Eukaryota</taxon>
        <taxon>Viridiplantae</taxon>
        <taxon>Streptophyta</taxon>
        <taxon>Embryophyta</taxon>
        <taxon>Tracheophyta</taxon>
        <taxon>Spermatophyta</taxon>
        <taxon>Magnoliopsida</taxon>
        <taxon>eudicotyledons</taxon>
        <taxon>Gunneridae</taxon>
        <taxon>Pentapetalae</taxon>
        <taxon>asterids</taxon>
        <taxon>lamiids</taxon>
        <taxon>Lamiales</taxon>
        <taxon>Phrymaceae</taxon>
        <taxon>Erythranthe</taxon>
    </lineage>
</organism>
<dbReference type="SUPFAM" id="SSF55315">
    <property type="entry name" value="L30e-like"/>
    <property type="match status" value="1"/>
</dbReference>
<dbReference type="InterPro" id="IPR004038">
    <property type="entry name" value="Ribosomal_eL8/eL30/eS12/Gad45"/>
</dbReference>
<gene>
    <name evidence="2" type="ORF">MIMGU_mgv1a017181mg</name>
</gene>
<name>A0A022QFI6_ERYGU</name>
<dbReference type="Gene3D" id="3.30.1330.30">
    <property type="match status" value="1"/>
</dbReference>
<keyword evidence="3" id="KW-1185">Reference proteome</keyword>
<dbReference type="eggNOG" id="KOG3387">
    <property type="taxonomic scope" value="Eukaryota"/>
</dbReference>
<protein>
    <recommendedName>
        <fullName evidence="1">Ribosomal protein eL8/eL30/eS12/Gadd45 domain-containing protein</fullName>
    </recommendedName>
</protein>
<sequence>MTPDRGGAISSDEHFPMNGGDSKPPCIYLQAILLASDCNPRWLTKHLPGLAASRNVPLIFVKDRKEGSLRLGELIKLKTAIAIGIKVSD</sequence>
<accession>A0A022QFI6</accession>
<dbReference type="PANTHER" id="PTHR47903:SF2">
    <property type="entry name" value="OS07G0636400 PROTEIN"/>
    <property type="match status" value="1"/>
</dbReference>
<dbReference type="PANTHER" id="PTHR47903">
    <property type="entry name" value="OS07G0636400 PROTEIN"/>
    <property type="match status" value="1"/>
</dbReference>
<dbReference type="Pfam" id="PF01248">
    <property type="entry name" value="Ribosomal_L7Ae"/>
    <property type="match status" value="1"/>
</dbReference>
<feature type="domain" description="Ribosomal protein eL8/eL30/eS12/Gadd45" evidence="1">
    <location>
        <begin position="30"/>
        <end position="85"/>
    </location>
</feature>